<sequence length="177" mass="19972">MIRALIGRHRSKAQTHAEATIVIGYRIVNNFVLAFYYTEACESSCLEKACSVMMSCAATHNKKQNTAFRPGYRKGTPGLQELQGLEQTEQKPGAIWLICSPSISASDTQIYLYTEAQGDNETWWWRGARPGLEFHRCIHGLQQVAGWPRTVNVHNNCWDFEFKPNASVGFSVKQCDP</sequence>
<dbReference type="EMBL" id="BLXT01007857">
    <property type="protein sequence ID" value="GFO43208.1"/>
    <property type="molecule type" value="Genomic_DNA"/>
</dbReference>
<name>A0AAV4DGM9_9GAST</name>
<protein>
    <submittedName>
        <fullName evidence="1">Uncharacterized protein</fullName>
    </submittedName>
</protein>
<comment type="caution">
    <text evidence="1">The sequence shown here is derived from an EMBL/GenBank/DDBJ whole genome shotgun (WGS) entry which is preliminary data.</text>
</comment>
<evidence type="ECO:0000313" key="1">
    <source>
        <dbReference type="EMBL" id="GFO43208.1"/>
    </source>
</evidence>
<proteinExistence type="predicted"/>
<dbReference type="AlphaFoldDB" id="A0AAV4DGM9"/>
<accession>A0AAV4DGM9</accession>
<keyword evidence="2" id="KW-1185">Reference proteome</keyword>
<gene>
    <name evidence="1" type="ORF">PoB_006971300</name>
</gene>
<organism evidence="1 2">
    <name type="scientific">Plakobranchus ocellatus</name>
    <dbReference type="NCBI Taxonomy" id="259542"/>
    <lineage>
        <taxon>Eukaryota</taxon>
        <taxon>Metazoa</taxon>
        <taxon>Spiralia</taxon>
        <taxon>Lophotrochozoa</taxon>
        <taxon>Mollusca</taxon>
        <taxon>Gastropoda</taxon>
        <taxon>Heterobranchia</taxon>
        <taxon>Euthyneura</taxon>
        <taxon>Panpulmonata</taxon>
        <taxon>Sacoglossa</taxon>
        <taxon>Placobranchoidea</taxon>
        <taxon>Plakobranchidae</taxon>
        <taxon>Plakobranchus</taxon>
    </lineage>
</organism>
<evidence type="ECO:0000313" key="2">
    <source>
        <dbReference type="Proteomes" id="UP000735302"/>
    </source>
</evidence>
<reference evidence="1 2" key="1">
    <citation type="journal article" date="2021" name="Elife">
        <title>Chloroplast acquisition without the gene transfer in kleptoplastic sea slugs, Plakobranchus ocellatus.</title>
        <authorList>
            <person name="Maeda T."/>
            <person name="Takahashi S."/>
            <person name="Yoshida T."/>
            <person name="Shimamura S."/>
            <person name="Takaki Y."/>
            <person name="Nagai Y."/>
            <person name="Toyoda A."/>
            <person name="Suzuki Y."/>
            <person name="Arimoto A."/>
            <person name="Ishii H."/>
            <person name="Satoh N."/>
            <person name="Nishiyama T."/>
            <person name="Hasebe M."/>
            <person name="Maruyama T."/>
            <person name="Minagawa J."/>
            <person name="Obokata J."/>
            <person name="Shigenobu S."/>
        </authorList>
    </citation>
    <scope>NUCLEOTIDE SEQUENCE [LARGE SCALE GENOMIC DNA]</scope>
</reference>
<dbReference type="Proteomes" id="UP000735302">
    <property type="component" value="Unassembled WGS sequence"/>
</dbReference>